<proteinExistence type="predicted"/>
<feature type="region of interest" description="Disordered" evidence="1">
    <location>
        <begin position="87"/>
        <end position="115"/>
    </location>
</feature>
<dbReference type="OrthoDB" id="185373at2759"/>
<evidence type="ECO:0008006" key="5">
    <source>
        <dbReference type="Google" id="ProtNLM"/>
    </source>
</evidence>
<reference evidence="3" key="1">
    <citation type="journal article" date="2020" name="Stud. Mycol.">
        <title>101 Dothideomycetes genomes: a test case for predicting lifestyles and emergence of pathogens.</title>
        <authorList>
            <person name="Haridas S."/>
            <person name="Albert R."/>
            <person name="Binder M."/>
            <person name="Bloem J."/>
            <person name="Labutti K."/>
            <person name="Salamov A."/>
            <person name="Andreopoulos B."/>
            <person name="Baker S."/>
            <person name="Barry K."/>
            <person name="Bills G."/>
            <person name="Bluhm B."/>
            <person name="Cannon C."/>
            <person name="Castanera R."/>
            <person name="Culley D."/>
            <person name="Daum C."/>
            <person name="Ezra D."/>
            <person name="Gonzalez J."/>
            <person name="Henrissat B."/>
            <person name="Kuo A."/>
            <person name="Liang C."/>
            <person name="Lipzen A."/>
            <person name="Lutzoni F."/>
            <person name="Magnuson J."/>
            <person name="Mondo S."/>
            <person name="Nolan M."/>
            <person name="Ohm R."/>
            <person name="Pangilinan J."/>
            <person name="Park H.-J."/>
            <person name="Ramirez L."/>
            <person name="Alfaro M."/>
            <person name="Sun H."/>
            <person name="Tritt A."/>
            <person name="Yoshinaga Y."/>
            <person name="Zwiers L.-H."/>
            <person name="Turgeon B."/>
            <person name="Goodwin S."/>
            <person name="Spatafora J."/>
            <person name="Crous P."/>
            <person name="Grigoriev I."/>
        </authorList>
    </citation>
    <scope>NUCLEOTIDE SEQUENCE</scope>
    <source>
        <strain evidence="3">CBS 110217</strain>
    </source>
</reference>
<gene>
    <name evidence="3" type="ORF">EK21DRAFT_112918</name>
</gene>
<dbReference type="NCBIfam" id="TIGR00756">
    <property type="entry name" value="PPR"/>
    <property type="match status" value="1"/>
</dbReference>
<feature type="region of interest" description="Disordered" evidence="1">
    <location>
        <begin position="588"/>
        <end position="644"/>
    </location>
</feature>
<name>A0A9P4H9J1_9PLEO</name>
<keyword evidence="2" id="KW-0812">Transmembrane</keyword>
<evidence type="ECO:0000256" key="2">
    <source>
        <dbReference type="SAM" id="Phobius"/>
    </source>
</evidence>
<comment type="caution">
    <text evidence="3">The sequence shown here is derived from an EMBL/GenBank/DDBJ whole genome shotgun (WGS) entry which is preliminary data.</text>
</comment>
<dbReference type="InterPro" id="IPR011990">
    <property type="entry name" value="TPR-like_helical_dom_sf"/>
</dbReference>
<feature type="compositionally biased region" description="Basic and acidic residues" evidence="1">
    <location>
        <begin position="619"/>
        <end position="644"/>
    </location>
</feature>
<keyword evidence="4" id="KW-1185">Reference proteome</keyword>
<dbReference type="AlphaFoldDB" id="A0A9P4H9J1"/>
<keyword evidence="2" id="KW-0472">Membrane</keyword>
<dbReference type="EMBL" id="ML978201">
    <property type="protein sequence ID" value="KAF2029362.1"/>
    <property type="molecule type" value="Genomic_DNA"/>
</dbReference>
<accession>A0A9P4H9J1</accession>
<dbReference type="Proteomes" id="UP000799777">
    <property type="component" value="Unassembled WGS sequence"/>
</dbReference>
<dbReference type="Gene3D" id="1.25.40.10">
    <property type="entry name" value="Tetratricopeptide repeat domain"/>
    <property type="match status" value="2"/>
</dbReference>
<keyword evidence="2" id="KW-1133">Transmembrane helix</keyword>
<organism evidence="3 4">
    <name type="scientific">Setomelanomma holmii</name>
    <dbReference type="NCBI Taxonomy" id="210430"/>
    <lineage>
        <taxon>Eukaryota</taxon>
        <taxon>Fungi</taxon>
        <taxon>Dikarya</taxon>
        <taxon>Ascomycota</taxon>
        <taxon>Pezizomycotina</taxon>
        <taxon>Dothideomycetes</taxon>
        <taxon>Pleosporomycetidae</taxon>
        <taxon>Pleosporales</taxon>
        <taxon>Pleosporineae</taxon>
        <taxon>Phaeosphaeriaceae</taxon>
        <taxon>Setomelanomma</taxon>
    </lineage>
</organism>
<evidence type="ECO:0000313" key="4">
    <source>
        <dbReference type="Proteomes" id="UP000799777"/>
    </source>
</evidence>
<evidence type="ECO:0000256" key="1">
    <source>
        <dbReference type="SAM" id="MobiDB-lite"/>
    </source>
</evidence>
<protein>
    <recommendedName>
        <fullName evidence="5">Pentatricopeptide repeat protein</fullName>
    </recommendedName>
</protein>
<sequence>MRALWSRAVQNPGTCSCLSCISSAAATARCCRHNGLRGSWALGTPTSTFLYTAVFAAGLTIDARAKLDRNRQWDRALEQLREAMDRPLTIPDKTTKAADQVEDEPSDHLAETDAGDVTGLPASEVAQANAQARVWHELHFDSRMPGAERLEWPANTGRDLNVRSLPPQSLWSSDSIRLKATRKRYTHKKLAMQELATGMLVHNMIRHSGLWVYKDTSPAHDLFERLCPQVREVACASHRQNKECRRDFLVDIECLHLTDVSTSAEDITKARTRVDPSAVPSYLQDADGDFHGICEQMNQGITQVIRQASQKNEQEKSFAVAKICHNLLVSTAAPDLQTYNILLSGFRLWGRTKLVDDVIAAMYTSKIRPNEYLCRHVLAHYTRGNRPDEFSRFVARMRGVDDALMLADPGVTISEEGKERLIRVSETKVYQKVHPTPMVFRALIDGVLEFAGFDRALDVYYELKADGWGLAISGLLKLLSDCIRRADWEGGTYVWEEFNSIKSKVKPKHAARAYHHMLSLCSVTGNTVAFNQVLTEVVKRGFDQNSILEAALKTTRLAQHKTDNTAPAWAADNLMIAVSSYLDEAKLSGDDQDDFDQEDDAVTRYAPKQSEARAAPTEHSVDPKEVWSSWVEHEFGERPKDPEL</sequence>
<feature type="transmembrane region" description="Helical" evidence="2">
    <location>
        <begin position="40"/>
        <end position="61"/>
    </location>
</feature>
<dbReference type="InterPro" id="IPR002885">
    <property type="entry name" value="PPR_rpt"/>
</dbReference>
<feature type="compositionally biased region" description="Acidic residues" evidence="1">
    <location>
        <begin position="590"/>
        <end position="600"/>
    </location>
</feature>
<evidence type="ECO:0000313" key="3">
    <source>
        <dbReference type="EMBL" id="KAF2029362.1"/>
    </source>
</evidence>